<organism evidence="1 2">
    <name type="scientific">Popillia japonica</name>
    <name type="common">Japanese beetle</name>
    <dbReference type="NCBI Taxonomy" id="7064"/>
    <lineage>
        <taxon>Eukaryota</taxon>
        <taxon>Metazoa</taxon>
        <taxon>Ecdysozoa</taxon>
        <taxon>Arthropoda</taxon>
        <taxon>Hexapoda</taxon>
        <taxon>Insecta</taxon>
        <taxon>Pterygota</taxon>
        <taxon>Neoptera</taxon>
        <taxon>Endopterygota</taxon>
        <taxon>Coleoptera</taxon>
        <taxon>Polyphaga</taxon>
        <taxon>Scarabaeiformia</taxon>
        <taxon>Scarabaeidae</taxon>
        <taxon>Rutelinae</taxon>
        <taxon>Popillia</taxon>
    </lineage>
</organism>
<sequence>MLQRSKILNLKSNRNDFVSYNRNDFVSYAAAEPEKDKGKYEKSPRLCDLKHIQSGELKNAAGFQDKGKYEKSPRLCDLKHIQSGELKNAAGFLRRYDRGIVLVFSRGILVSGFRQLPPPPPPLPSPSQIAKSIFRLPEYFTNSRR</sequence>
<keyword evidence="2" id="KW-1185">Reference proteome</keyword>
<dbReference type="AlphaFoldDB" id="A0AAW1LSW6"/>
<gene>
    <name evidence="1" type="ORF">QE152_g11035</name>
</gene>
<evidence type="ECO:0000313" key="2">
    <source>
        <dbReference type="Proteomes" id="UP001458880"/>
    </source>
</evidence>
<name>A0AAW1LSW6_POPJA</name>
<protein>
    <submittedName>
        <fullName evidence="1">Uncharacterized protein</fullName>
    </submittedName>
</protein>
<evidence type="ECO:0000313" key="1">
    <source>
        <dbReference type="EMBL" id="KAK9737065.1"/>
    </source>
</evidence>
<proteinExistence type="predicted"/>
<reference evidence="1 2" key="1">
    <citation type="journal article" date="2024" name="BMC Genomics">
        <title>De novo assembly and annotation of Popillia japonica's genome with initial clues to its potential as an invasive pest.</title>
        <authorList>
            <person name="Cucini C."/>
            <person name="Boschi S."/>
            <person name="Funari R."/>
            <person name="Cardaioli E."/>
            <person name="Iannotti N."/>
            <person name="Marturano G."/>
            <person name="Paoli F."/>
            <person name="Bruttini M."/>
            <person name="Carapelli A."/>
            <person name="Frati F."/>
            <person name="Nardi F."/>
        </authorList>
    </citation>
    <scope>NUCLEOTIDE SEQUENCE [LARGE SCALE GENOMIC DNA]</scope>
    <source>
        <strain evidence="1">DMR45628</strain>
    </source>
</reference>
<comment type="caution">
    <text evidence="1">The sequence shown here is derived from an EMBL/GenBank/DDBJ whole genome shotgun (WGS) entry which is preliminary data.</text>
</comment>
<dbReference type="Proteomes" id="UP001458880">
    <property type="component" value="Unassembled WGS sequence"/>
</dbReference>
<accession>A0AAW1LSW6</accession>
<dbReference type="EMBL" id="JASPKY010000105">
    <property type="protein sequence ID" value="KAK9737065.1"/>
    <property type="molecule type" value="Genomic_DNA"/>
</dbReference>